<evidence type="ECO:0000313" key="1">
    <source>
        <dbReference type="EMBL" id="CAD5119723.1"/>
    </source>
</evidence>
<dbReference type="Proteomes" id="UP000549394">
    <property type="component" value="Unassembled WGS sequence"/>
</dbReference>
<comment type="caution">
    <text evidence="1">The sequence shown here is derived from an EMBL/GenBank/DDBJ whole genome shotgun (WGS) entry which is preliminary data.</text>
</comment>
<gene>
    <name evidence="1" type="ORF">DGYR_LOCUS7917</name>
</gene>
<sequence>MYGRRNLYDIAEKVGVGSRIDDEESTLVLWSKRCQYERKKLKKKKPLRVTNEGEFPCIMQRHIDCTAPRGTNLHGAISLSGDERHKSIW</sequence>
<proteinExistence type="predicted"/>
<reference evidence="1 2" key="1">
    <citation type="submission" date="2020-08" db="EMBL/GenBank/DDBJ databases">
        <authorList>
            <person name="Hejnol A."/>
        </authorList>
    </citation>
    <scope>NUCLEOTIDE SEQUENCE [LARGE SCALE GENOMIC DNA]</scope>
</reference>
<organism evidence="1 2">
    <name type="scientific">Dimorphilus gyrociliatus</name>
    <dbReference type="NCBI Taxonomy" id="2664684"/>
    <lineage>
        <taxon>Eukaryota</taxon>
        <taxon>Metazoa</taxon>
        <taxon>Spiralia</taxon>
        <taxon>Lophotrochozoa</taxon>
        <taxon>Annelida</taxon>
        <taxon>Polychaeta</taxon>
        <taxon>Polychaeta incertae sedis</taxon>
        <taxon>Dinophilidae</taxon>
        <taxon>Dimorphilus</taxon>
    </lineage>
</organism>
<name>A0A7I8VW05_9ANNE</name>
<dbReference type="EMBL" id="CAJFCJ010000011">
    <property type="protein sequence ID" value="CAD5119723.1"/>
    <property type="molecule type" value="Genomic_DNA"/>
</dbReference>
<protein>
    <submittedName>
        <fullName evidence="1">DgyrCDS8318</fullName>
    </submittedName>
</protein>
<dbReference type="AlphaFoldDB" id="A0A7I8VW05"/>
<accession>A0A7I8VW05</accession>
<keyword evidence="2" id="KW-1185">Reference proteome</keyword>
<evidence type="ECO:0000313" key="2">
    <source>
        <dbReference type="Proteomes" id="UP000549394"/>
    </source>
</evidence>